<feature type="non-terminal residue" evidence="2">
    <location>
        <position position="57"/>
    </location>
</feature>
<evidence type="ECO:0000313" key="3">
    <source>
        <dbReference type="Proteomes" id="UP000324832"/>
    </source>
</evidence>
<gene>
    <name evidence="2" type="ORF">LSINAPIS_LOCUS9760</name>
</gene>
<evidence type="ECO:0000256" key="1">
    <source>
        <dbReference type="SAM" id="MobiDB-lite"/>
    </source>
</evidence>
<dbReference type="AlphaFoldDB" id="A0A5E4QL29"/>
<proteinExistence type="predicted"/>
<feature type="compositionally biased region" description="Basic and acidic residues" evidence="1">
    <location>
        <begin position="1"/>
        <end position="24"/>
    </location>
</feature>
<organism evidence="2 3">
    <name type="scientific">Leptidea sinapis</name>
    <dbReference type="NCBI Taxonomy" id="189913"/>
    <lineage>
        <taxon>Eukaryota</taxon>
        <taxon>Metazoa</taxon>
        <taxon>Ecdysozoa</taxon>
        <taxon>Arthropoda</taxon>
        <taxon>Hexapoda</taxon>
        <taxon>Insecta</taxon>
        <taxon>Pterygota</taxon>
        <taxon>Neoptera</taxon>
        <taxon>Endopterygota</taxon>
        <taxon>Lepidoptera</taxon>
        <taxon>Glossata</taxon>
        <taxon>Ditrysia</taxon>
        <taxon>Papilionoidea</taxon>
        <taxon>Pieridae</taxon>
        <taxon>Dismorphiinae</taxon>
        <taxon>Leptidea</taxon>
    </lineage>
</organism>
<name>A0A5E4QL29_9NEOP</name>
<evidence type="ECO:0000313" key="2">
    <source>
        <dbReference type="EMBL" id="VVC98732.1"/>
    </source>
</evidence>
<keyword evidence="3" id="KW-1185">Reference proteome</keyword>
<feature type="region of interest" description="Disordered" evidence="1">
    <location>
        <begin position="1"/>
        <end position="32"/>
    </location>
</feature>
<dbReference type="Proteomes" id="UP000324832">
    <property type="component" value="Unassembled WGS sequence"/>
</dbReference>
<dbReference type="EMBL" id="FZQP02003767">
    <property type="protein sequence ID" value="VVC98732.1"/>
    <property type="molecule type" value="Genomic_DNA"/>
</dbReference>
<protein>
    <submittedName>
        <fullName evidence="2">Uncharacterized protein</fullName>
    </submittedName>
</protein>
<reference evidence="2 3" key="1">
    <citation type="submission" date="2017-07" db="EMBL/GenBank/DDBJ databases">
        <authorList>
            <person name="Talla V."/>
            <person name="Backstrom N."/>
        </authorList>
    </citation>
    <scope>NUCLEOTIDE SEQUENCE [LARGE SCALE GENOMIC DNA]</scope>
</reference>
<sequence>MEPKSQESHGKSSEKDAISEEKSIHCSSSNTVHVNEKEIRRFAKILKSANILRSVRM</sequence>
<accession>A0A5E4QL29</accession>